<evidence type="ECO:0000313" key="3">
    <source>
        <dbReference type="Proteomes" id="UP000799757"/>
    </source>
</evidence>
<keyword evidence="3" id="KW-1185">Reference proteome</keyword>
<dbReference type="Proteomes" id="UP000799757">
    <property type="component" value="Unassembled WGS sequence"/>
</dbReference>
<evidence type="ECO:0000313" key="2">
    <source>
        <dbReference type="EMBL" id="KAF2786602.1"/>
    </source>
</evidence>
<accession>A0A6A6WR82</accession>
<protein>
    <submittedName>
        <fullName evidence="2">Uncharacterized protein</fullName>
    </submittedName>
</protein>
<dbReference type="EMBL" id="MU002436">
    <property type="protein sequence ID" value="KAF2786602.1"/>
    <property type="molecule type" value="Genomic_DNA"/>
</dbReference>
<feature type="region of interest" description="Disordered" evidence="1">
    <location>
        <begin position="63"/>
        <end position="83"/>
    </location>
</feature>
<name>A0A6A6WR82_9PLEO</name>
<sequence>MQAYSLYPSLQTPHSSTRRLERQFNQINLSEVSPVYTETRGDSYSDHEFPSVNSQMVHELDGNPITNSTKPPVEPDTGPFNSQNSSLPPISREYMGPTYFPPLNIPWLRYQHHFRSPALHETPLRISSYEADENKFLQDMIVELQDSHMALCARFDELRSKYEGLRSCNGPRPNLRPEISTPLDSSYYQEASSFDKFANRIRNNAPYLVKYLHELDATADYDIQKNKDERRCWVGQPEGKVLNDKDDDLQRLLCSKHRGQMEFEIQERWWLKNRPFDWNPWECAKKNGDGEGRPGHASLQVQC</sequence>
<gene>
    <name evidence="2" type="ORF">K505DRAFT_368096</name>
</gene>
<reference evidence="2" key="1">
    <citation type="journal article" date="2020" name="Stud. Mycol.">
        <title>101 Dothideomycetes genomes: a test case for predicting lifestyles and emergence of pathogens.</title>
        <authorList>
            <person name="Haridas S."/>
            <person name="Albert R."/>
            <person name="Binder M."/>
            <person name="Bloem J."/>
            <person name="Labutti K."/>
            <person name="Salamov A."/>
            <person name="Andreopoulos B."/>
            <person name="Baker S."/>
            <person name="Barry K."/>
            <person name="Bills G."/>
            <person name="Bluhm B."/>
            <person name="Cannon C."/>
            <person name="Castanera R."/>
            <person name="Culley D."/>
            <person name="Daum C."/>
            <person name="Ezra D."/>
            <person name="Gonzalez J."/>
            <person name="Henrissat B."/>
            <person name="Kuo A."/>
            <person name="Liang C."/>
            <person name="Lipzen A."/>
            <person name="Lutzoni F."/>
            <person name="Magnuson J."/>
            <person name="Mondo S."/>
            <person name="Nolan M."/>
            <person name="Ohm R."/>
            <person name="Pangilinan J."/>
            <person name="Park H.-J."/>
            <person name="Ramirez L."/>
            <person name="Alfaro M."/>
            <person name="Sun H."/>
            <person name="Tritt A."/>
            <person name="Yoshinaga Y."/>
            <person name="Zwiers L.-H."/>
            <person name="Turgeon B."/>
            <person name="Goodwin S."/>
            <person name="Spatafora J."/>
            <person name="Crous P."/>
            <person name="Grigoriev I."/>
        </authorList>
    </citation>
    <scope>NUCLEOTIDE SEQUENCE</scope>
    <source>
        <strain evidence="2">CBS 109.77</strain>
    </source>
</reference>
<evidence type="ECO:0000256" key="1">
    <source>
        <dbReference type="SAM" id="MobiDB-lite"/>
    </source>
</evidence>
<organism evidence="2 3">
    <name type="scientific">Melanomma pulvis-pyrius CBS 109.77</name>
    <dbReference type="NCBI Taxonomy" id="1314802"/>
    <lineage>
        <taxon>Eukaryota</taxon>
        <taxon>Fungi</taxon>
        <taxon>Dikarya</taxon>
        <taxon>Ascomycota</taxon>
        <taxon>Pezizomycotina</taxon>
        <taxon>Dothideomycetes</taxon>
        <taxon>Pleosporomycetidae</taxon>
        <taxon>Pleosporales</taxon>
        <taxon>Melanommataceae</taxon>
        <taxon>Melanomma</taxon>
    </lineage>
</organism>
<dbReference type="AlphaFoldDB" id="A0A6A6WR82"/>
<proteinExistence type="predicted"/>
<dbReference type="OrthoDB" id="3662689at2759"/>